<keyword evidence="7" id="KW-0472">Membrane</keyword>
<dbReference type="Pfam" id="PF00082">
    <property type="entry name" value="Peptidase_S8"/>
    <property type="match status" value="1"/>
</dbReference>
<sequence>MAGVIAGRGRSGGKGVLGIAPEAKILPTAPALGSLAVIKSLDWSVEHGAKVINMSFLVLEGDGLAAAIRRAADADVVLVAGSGNDEESETEDYEYPAAYPEVIAVGASDRNGKVASFSHQGPHLDLVAPGADVTVANGFPDDEYDQVEGTSVSAAIVSGAAALIRSEYPELSAAQVVEALESTAVDKGPAGRDDAYGNGELDLIAALDAAGKMKPQPVASAAASKPRTVPRSGSHSEDSGIPVALLAGAGVLVLAGLVAFMVVRRRARL</sequence>
<gene>
    <name evidence="9" type="ORF">AFR_06145</name>
</gene>
<keyword evidence="7" id="KW-1133">Transmembrane helix</keyword>
<dbReference type="AlphaFoldDB" id="U5VRC0"/>
<name>U5VRC0_9ACTN</name>
<dbReference type="STRING" id="1246995.AFR_06145"/>
<evidence type="ECO:0000313" key="9">
    <source>
        <dbReference type="EMBL" id="AGZ39518.1"/>
    </source>
</evidence>
<keyword evidence="10" id="KW-1185">Reference proteome</keyword>
<comment type="caution">
    <text evidence="5">Lacks conserved residue(s) required for the propagation of feature annotation.</text>
</comment>
<dbReference type="eggNOG" id="COG1404">
    <property type="taxonomic scope" value="Bacteria"/>
</dbReference>
<dbReference type="Proteomes" id="UP000017746">
    <property type="component" value="Chromosome"/>
</dbReference>
<dbReference type="InterPro" id="IPR036852">
    <property type="entry name" value="Peptidase_S8/S53_dom_sf"/>
</dbReference>
<dbReference type="PROSITE" id="PS51892">
    <property type="entry name" value="SUBTILASE"/>
    <property type="match status" value="1"/>
</dbReference>
<feature type="domain" description="Peptidase S8/S53" evidence="8">
    <location>
        <begin position="1"/>
        <end position="199"/>
    </location>
</feature>
<dbReference type="MEROPS" id="S08.037"/>
<evidence type="ECO:0000313" key="10">
    <source>
        <dbReference type="Proteomes" id="UP000017746"/>
    </source>
</evidence>
<evidence type="ECO:0000256" key="6">
    <source>
        <dbReference type="SAM" id="MobiDB-lite"/>
    </source>
</evidence>
<keyword evidence="2 9" id="KW-0645">Protease</keyword>
<evidence type="ECO:0000256" key="5">
    <source>
        <dbReference type="PROSITE-ProRule" id="PRU01240"/>
    </source>
</evidence>
<evidence type="ECO:0000256" key="1">
    <source>
        <dbReference type="ARBA" id="ARBA00011073"/>
    </source>
</evidence>
<reference evidence="9 10" key="1">
    <citation type="journal article" date="2014" name="J. Biotechnol.">
        <title>Complete genome sequence of the actinobacterium Actinoplanes friuliensis HAG 010964, producer of the lipopeptide antibiotic friulimycin.</title>
        <authorList>
            <person name="Ruckert C."/>
            <person name="Szczepanowski R."/>
            <person name="Albersmeier A."/>
            <person name="Goesmann A."/>
            <person name="Fischer N."/>
            <person name="Steinkamper A."/>
            <person name="Puhler A."/>
            <person name="Biener R."/>
            <person name="Schwartz D."/>
            <person name="Kalinowski J."/>
        </authorList>
    </citation>
    <scope>NUCLEOTIDE SEQUENCE [LARGE SCALE GENOMIC DNA]</scope>
    <source>
        <strain evidence="9 10">DSM 7358</strain>
    </source>
</reference>
<evidence type="ECO:0000256" key="2">
    <source>
        <dbReference type="ARBA" id="ARBA00022670"/>
    </source>
</evidence>
<keyword evidence="3" id="KW-0378">Hydrolase</keyword>
<evidence type="ECO:0000256" key="4">
    <source>
        <dbReference type="ARBA" id="ARBA00022825"/>
    </source>
</evidence>
<dbReference type="KEGG" id="afs:AFR_06145"/>
<accession>U5VRC0</accession>
<keyword evidence="4" id="KW-0720">Serine protease</keyword>
<dbReference type="EMBL" id="CP006272">
    <property type="protein sequence ID" value="AGZ39518.1"/>
    <property type="molecule type" value="Genomic_DNA"/>
</dbReference>
<evidence type="ECO:0000256" key="3">
    <source>
        <dbReference type="ARBA" id="ARBA00022801"/>
    </source>
</evidence>
<dbReference type="HOGENOM" id="CLU_011263_13_0_11"/>
<evidence type="ECO:0000256" key="7">
    <source>
        <dbReference type="SAM" id="Phobius"/>
    </source>
</evidence>
<comment type="similarity">
    <text evidence="1 5">Belongs to the peptidase S8 family.</text>
</comment>
<protein>
    <submittedName>
        <fullName evidence="9">Subtilisin-like serine protease pepC</fullName>
    </submittedName>
</protein>
<dbReference type="InterPro" id="IPR000209">
    <property type="entry name" value="Peptidase_S8/S53_dom"/>
</dbReference>
<keyword evidence="7" id="KW-0812">Transmembrane</keyword>
<dbReference type="InterPro" id="IPR050131">
    <property type="entry name" value="Peptidase_S8_subtilisin-like"/>
</dbReference>
<dbReference type="SUPFAM" id="SSF52743">
    <property type="entry name" value="Subtilisin-like"/>
    <property type="match status" value="1"/>
</dbReference>
<dbReference type="GO" id="GO:0006508">
    <property type="term" value="P:proteolysis"/>
    <property type="evidence" value="ECO:0007669"/>
    <property type="project" value="UniProtKB-KW"/>
</dbReference>
<dbReference type="PANTHER" id="PTHR43806:SF11">
    <property type="entry name" value="CEREVISIN-RELATED"/>
    <property type="match status" value="1"/>
</dbReference>
<dbReference type="PANTHER" id="PTHR43806">
    <property type="entry name" value="PEPTIDASE S8"/>
    <property type="match status" value="1"/>
</dbReference>
<dbReference type="GO" id="GO:0004252">
    <property type="term" value="F:serine-type endopeptidase activity"/>
    <property type="evidence" value="ECO:0007669"/>
    <property type="project" value="InterPro"/>
</dbReference>
<proteinExistence type="inferred from homology"/>
<organism evidence="9 10">
    <name type="scientific">Actinoplanes friuliensis DSM 7358</name>
    <dbReference type="NCBI Taxonomy" id="1246995"/>
    <lineage>
        <taxon>Bacteria</taxon>
        <taxon>Bacillati</taxon>
        <taxon>Actinomycetota</taxon>
        <taxon>Actinomycetes</taxon>
        <taxon>Micromonosporales</taxon>
        <taxon>Micromonosporaceae</taxon>
        <taxon>Actinoplanes</taxon>
    </lineage>
</organism>
<feature type="region of interest" description="Disordered" evidence="6">
    <location>
        <begin position="215"/>
        <end position="238"/>
    </location>
</feature>
<dbReference type="Gene3D" id="3.40.50.200">
    <property type="entry name" value="Peptidase S8/S53 domain"/>
    <property type="match status" value="1"/>
</dbReference>
<dbReference type="PATRIC" id="fig|1246995.3.peg.1248"/>
<evidence type="ECO:0000259" key="8">
    <source>
        <dbReference type="Pfam" id="PF00082"/>
    </source>
</evidence>
<feature type="transmembrane region" description="Helical" evidence="7">
    <location>
        <begin position="241"/>
        <end position="263"/>
    </location>
</feature>